<dbReference type="SUPFAM" id="SSF46955">
    <property type="entry name" value="Putative DNA-binding domain"/>
    <property type="match status" value="1"/>
</dbReference>
<organism evidence="3 4">
    <name type="scientific">Pseudonocardia endophytica</name>
    <dbReference type="NCBI Taxonomy" id="401976"/>
    <lineage>
        <taxon>Bacteria</taxon>
        <taxon>Bacillati</taxon>
        <taxon>Actinomycetota</taxon>
        <taxon>Actinomycetes</taxon>
        <taxon>Pseudonocardiales</taxon>
        <taxon>Pseudonocardiaceae</taxon>
        <taxon>Pseudonocardia</taxon>
    </lineage>
</organism>
<dbReference type="PROSITE" id="PS50937">
    <property type="entry name" value="HTH_MERR_2"/>
    <property type="match status" value="1"/>
</dbReference>
<comment type="caution">
    <text evidence="3">The sequence shown here is derived from an EMBL/GenBank/DDBJ whole genome shotgun (WGS) entry which is preliminary data.</text>
</comment>
<keyword evidence="1 3" id="KW-0238">DNA-binding</keyword>
<dbReference type="AlphaFoldDB" id="A0A4R1I2F8"/>
<name>A0A4R1I2F8_PSEEN</name>
<dbReference type="GO" id="GO:0003700">
    <property type="term" value="F:DNA-binding transcription factor activity"/>
    <property type="evidence" value="ECO:0007669"/>
    <property type="project" value="InterPro"/>
</dbReference>
<dbReference type="EMBL" id="SMFZ01000001">
    <property type="protein sequence ID" value="TCK26679.1"/>
    <property type="molecule type" value="Genomic_DNA"/>
</dbReference>
<evidence type="ECO:0000313" key="3">
    <source>
        <dbReference type="EMBL" id="TCK26679.1"/>
    </source>
</evidence>
<gene>
    <name evidence="3" type="ORF">EV378_2520</name>
</gene>
<reference evidence="3 4" key="1">
    <citation type="submission" date="2019-03" db="EMBL/GenBank/DDBJ databases">
        <title>Sequencing the genomes of 1000 actinobacteria strains.</title>
        <authorList>
            <person name="Klenk H.-P."/>
        </authorList>
    </citation>
    <scope>NUCLEOTIDE SEQUENCE [LARGE SCALE GENOMIC DNA]</scope>
    <source>
        <strain evidence="3 4">DSM 44969</strain>
    </source>
</reference>
<dbReference type="GO" id="GO:0003677">
    <property type="term" value="F:DNA binding"/>
    <property type="evidence" value="ECO:0007669"/>
    <property type="project" value="UniProtKB-KW"/>
</dbReference>
<accession>A0A4R1I2F8</accession>
<dbReference type="SMART" id="SM00422">
    <property type="entry name" value="HTH_MERR"/>
    <property type="match status" value="1"/>
</dbReference>
<dbReference type="InterPro" id="IPR000551">
    <property type="entry name" value="MerR-type_HTH_dom"/>
</dbReference>
<dbReference type="RefSeq" id="WP_132424271.1">
    <property type="nucleotide sequence ID" value="NZ_SMFZ01000001.1"/>
</dbReference>
<feature type="domain" description="HTH merR-type" evidence="2">
    <location>
        <begin position="2"/>
        <end position="71"/>
    </location>
</feature>
<dbReference type="InterPro" id="IPR047057">
    <property type="entry name" value="MerR_fam"/>
</dbReference>
<evidence type="ECO:0000313" key="4">
    <source>
        <dbReference type="Proteomes" id="UP000295560"/>
    </source>
</evidence>
<proteinExistence type="predicted"/>
<dbReference type="OrthoDB" id="4569196at2"/>
<evidence type="ECO:0000259" key="2">
    <source>
        <dbReference type="PROSITE" id="PS50937"/>
    </source>
</evidence>
<dbReference type="Pfam" id="PF13411">
    <property type="entry name" value="MerR_1"/>
    <property type="match status" value="1"/>
</dbReference>
<dbReference type="PANTHER" id="PTHR30204">
    <property type="entry name" value="REDOX-CYCLING DRUG-SENSING TRANSCRIPTIONAL ACTIVATOR SOXR"/>
    <property type="match status" value="1"/>
</dbReference>
<evidence type="ECO:0000256" key="1">
    <source>
        <dbReference type="ARBA" id="ARBA00023125"/>
    </source>
</evidence>
<protein>
    <submittedName>
        <fullName evidence="3">DNA-binding transcriptional MerR regulator</fullName>
    </submittedName>
</protein>
<dbReference type="Gene3D" id="1.10.1660.10">
    <property type="match status" value="1"/>
</dbReference>
<sequence>MAWSTRELAELAGTTVKAVRHYHQVGVLDEPEREPNGYKQYRTSHLVRLLQVTRLRALGIPLKEIRAAVHPEEALRAVHDELGATIERLQRMRAEMAVILEHRVPLDTPSAFGAVSGDLGPRDRALLTVFSRVWEDESLGDLSALAAESREYEAEFEVLPEDADEGTIEALAVRVAAAVREDHARFPWLRDPGSRSPRGKRTADTVVAQAFAENYHAAQIRVLARASELVGRRAAP</sequence>
<dbReference type="Proteomes" id="UP000295560">
    <property type="component" value="Unassembled WGS sequence"/>
</dbReference>
<dbReference type="InterPro" id="IPR009061">
    <property type="entry name" value="DNA-bd_dom_put_sf"/>
</dbReference>
<dbReference type="PANTHER" id="PTHR30204:SF93">
    <property type="entry name" value="HTH MERR-TYPE DOMAIN-CONTAINING PROTEIN"/>
    <property type="match status" value="1"/>
</dbReference>
<keyword evidence="4" id="KW-1185">Reference proteome</keyword>